<reference evidence="2 3" key="1">
    <citation type="journal article" date="2010" name="Environ. Microbiol.">
        <title>Genomic analysis of oceanic cyanobacterial myoviruses compared with T4-like myoviruses from diverse hosts and environments.</title>
        <authorList>
            <person name="Sullivan M.B."/>
            <person name="Huang K.H."/>
            <person name="Ignacio-Espinoza J.C."/>
            <person name="Berlin A.M."/>
            <person name="Kelly L."/>
            <person name="Weigele P.R."/>
            <person name="DeFrancesco A.S."/>
            <person name="Kern S.E."/>
            <person name="Thompson L.R."/>
            <person name="Young S."/>
            <person name="Yandava C."/>
            <person name="Fu R."/>
            <person name="Krastins B."/>
            <person name="Chase M."/>
            <person name="Sarracino D."/>
            <person name="Osburne M.S."/>
            <person name="Henn M.R."/>
            <person name="Chisholm S.W."/>
        </authorList>
    </citation>
    <scope>NUCLEOTIDE SEQUENCE [LARGE SCALE GENOMIC DNA]</scope>
    <source>
        <strain evidence="2">8102-4</strain>
    </source>
</reference>
<name>E3SJL4_9CAUD</name>
<proteinExistence type="predicted"/>
<dbReference type="GeneID" id="10327348"/>
<protein>
    <submittedName>
        <fullName evidence="2">Uncharacterized protein</fullName>
    </submittedName>
</protein>
<dbReference type="OrthoDB" id="24414at10239"/>
<sequence length="84" mass="9363">MNFWTHTMTRVRNQVGTWFGTKTTLDDKSLGGLSANQKREVLRLIDRAIDNHNRTATLVSASIGGVLLFFYAHGVVSIVDRTAN</sequence>
<dbReference type="Proteomes" id="UP000006525">
    <property type="component" value="Segment"/>
</dbReference>
<dbReference type="KEGG" id="vg:10327348"/>
<keyword evidence="1" id="KW-1133">Transmembrane helix</keyword>
<feature type="transmembrane region" description="Helical" evidence="1">
    <location>
        <begin position="56"/>
        <end position="79"/>
    </location>
</feature>
<keyword evidence="1" id="KW-0812">Transmembrane</keyword>
<evidence type="ECO:0000313" key="3">
    <source>
        <dbReference type="Proteomes" id="UP000006525"/>
    </source>
</evidence>
<dbReference type="EMBL" id="GU071096">
    <property type="protein sequence ID" value="ADO97804.1"/>
    <property type="molecule type" value="Genomic_DNA"/>
</dbReference>
<keyword evidence="3" id="KW-1185">Reference proteome</keyword>
<gene>
    <name evidence="2" type="ORF">SShM2_193</name>
</gene>
<dbReference type="RefSeq" id="YP_004322859.1">
    <property type="nucleotide sequence ID" value="NC_015281.1"/>
</dbReference>
<accession>E3SJL4</accession>
<evidence type="ECO:0000256" key="1">
    <source>
        <dbReference type="SAM" id="Phobius"/>
    </source>
</evidence>
<organism evidence="2 3">
    <name type="scientific">Synechococcus phage S-ShM2</name>
    <dbReference type="NCBI Taxonomy" id="445683"/>
    <lineage>
        <taxon>Viruses</taxon>
        <taxon>Duplodnaviria</taxon>
        <taxon>Heunggongvirae</taxon>
        <taxon>Uroviricota</taxon>
        <taxon>Caudoviricetes</taxon>
        <taxon>Pantevenvirales</taxon>
        <taxon>Kyanoviridae</taxon>
        <taxon>Ahtivirus</taxon>
        <taxon>Ahtivirus sagseatwo</taxon>
    </lineage>
</organism>
<evidence type="ECO:0000313" key="2">
    <source>
        <dbReference type="EMBL" id="ADO97804.1"/>
    </source>
</evidence>
<keyword evidence="1" id="KW-0472">Membrane</keyword>